<dbReference type="RefSeq" id="WP_081201259.1">
    <property type="nucleotide sequence ID" value="NZ_LVXG01000023.1"/>
</dbReference>
<reference evidence="9" key="1">
    <citation type="submission" date="2016-04" db="EMBL/GenBank/DDBJ databases">
        <authorList>
            <person name="Chen L."/>
            <person name="Zhuang W."/>
            <person name="Wang G."/>
        </authorList>
    </citation>
    <scope>NUCLEOTIDE SEQUENCE [LARGE SCALE GENOMIC DNA]</scope>
    <source>
        <strain evidence="9">17621</strain>
    </source>
</reference>
<protein>
    <recommendedName>
        <fullName evidence="7">PKD domain-containing protein</fullName>
    </recommendedName>
</protein>
<dbReference type="SUPFAM" id="SSF49299">
    <property type="entry name" value="PKD domain"/>
    <property type="match status" value="13"/>
</dbReference>
<feature type="domain" description="PKD" evidence="7">
    <location>
        <begin position="988"/>
        <end position="1033"/>
    </location>
</feature>
<dbReference type="EMBL" id="LVXG01000023">
    <property type="protein sequence ID" value="OQP47250.1"/>
    <property type="molecule type" value="Genomic_DNA"/>
</dbReference>
<dbReference type="PANTHER" id="PTHR46730:SF1">
    <property type="entry name" value="PLAT DOMAIN-CONTAINING PROTEIN"/>
    <property type="match status" value="1"/>
</dbReference>
<dbReference type="InterPro" id="IPR026341">
    <property type="entry name" value="T9SS_type_B"/>
</dbReference>
<keyword evidence="5" id="KW-0472">Membrane</keyword>
<evidence type="ECO:0000256" key="3">
    <source>
        <dbReference type="ARBA" id="ARBA00022737"/>
    </source>
</evidence>
<feature type="signal peptide" evidence="6">
    <location>
        <begin position="1"/>
        <end position="32"/>
    </location>
</feature>
<dbReference type="Proteomes" id="UP000192610">
    <property type="component" value="Unassembled WGS sequence"/>
</dbReference>
<dbReference type="CDD" id="cd00146">
    <property type="entry name" value="PKD"/>
    <property type="match status" value="9"/>
</dbReference>
<evidence type="ECO:0000313" key="8">
    <source>
        <dbReference type="EMBL" id="OQP47250.1"/>
    </source>
</evidence>
<accession>A0A1V9EM79</accession>
<evidence type="ECO:0000256" key="6">
    <source>
        <dbReference type="SAM" id="SignalP"/>
    </source>
</evidence>
<dbReference type="GO" id="GO:0006816">
    <property type="term" value="P:calcium ion transport"/>
    <property type="evidence" value="ECO:0007669"/>
    <property type="project" value="TreeGrafter"/>
</dbReference>
<dbReference type="STRING" id="354355.SAMN05660816_01428"/>
<feature type="domain" description="PKD" evidence="7">
    <location>
        <begin position="810"/>
        <end position="862"/>
    </location>
</feature>
<feature type="domain" description="PKD" evidence="7">
    <location>
        <begin position="117"/>
        <end position="193"/>
    </location>
</feature>
<dbReference type="SMART" id="SM00089">
    <property type="entry name" value="PKD"/>
    <property type="match status" value="14"/>
</dbReference>
<feature type="domain" description="PKD" evidence="7">
    <location>
        <begin position="217"/>
        <end position="288"/>
    </location>
</feature>
<comment type="caution">
    <text evidence="8">The sequence shown here is derived from an EMBL/GenBank/DDBJ whole genome shotgun (WGS) entry which is preliminary data.</text>
</comment>
<feature type="domain" description="PKD" evidence="7">
    <location>
        <begin position="889"/>
        <end position="952"/>
    </location>
</feature>
<dbReference type="InterPro" id="IPR035986">
    <property type="entry name" value="PKD_dom_sf"/>
</dbReference>
<dbReference type="Pfam" id="PF18911">
    <property type="entry name" value="PKD_4"/>
    <property type="match status" value="10"/>
</dbReference>
<dbReference type="InterPro" id="IPR000601">
    <property type="entry name" value="PKD_dom"/>
</dbReference>
<dbReference type="InterPro" id="IPR013783">
    <property type="entry name" value="Ig-like_fold"/>
</dbReference>
<comment type="subcellular location">
    <subcellularLocation>
        <location evidence="1">Membrane</location>
        <topology evidence="1">Multi-pass membrane protein</topology>
    </subcellularLocation>
</comment>
<evidence type="ECO:0000256" key="1">
    <source>
        <dbReference type="ARBA" id="ARBA00004141"/>
    </source>
</evidence>
<sequence length="1464" mass="156873">MPVRFSFVNRLFLLRTWLCLSLAFLFSLRAFAQQMVPDFTSSATSGCAPLVVYFKDLTTGNPLYWNWDFGNGSLSNVQNPVISFDQPGTYTVRLVVRNNDGTNGITKNAYVTVYPSPSAQFTSNLTTGCVPVNIQFSDRSTVPGGSIVSWQWDFGDGSTSTDPNPTHSYSNVGFYNVSLTVTSSSGCKNTATAGRYIRIVSGVKAAFDNGKAATCQAPYNINFINQSSGPGNMTFQWDLGNGTTSTASTPSATYAAGTYNVTLTATSEFGCSGTVTKPVTFTGPSTSIGVPDTLCQNATISFVNSSSVTPQKTLWEFGNGQQSTTVNGSTVYPATGDYTVKLYNNYPTCKDSATKKVYVAPSPTINFTVANGAACKPPLSVTFQDASPAPNTKWAWEFGDGSTGTGSPATHQYNSAGNFNVTAVFTDNKGCEGKVTKPAIVQIVAPTVEITSGKAGGCVPYNYTPSANVSSVDGIVSYSWDFGDGTVITSANPNPPHLYTKTGKYPVKLTITTTGGCTATDTESDGVQVGTPPTASFNMSNTDACASEPIIFTDQSTPSQDVNGWAWDFGDKTSSDEQNPTHLYVDSGTFIVQLIAFNNRCPSATAFSKTVHIKPPIARFRPIFTCGDLTVTFKDSSSVDPDPSKPASYSWSFGGPVPGTSTAQSPSYMFPAFNQDYPVTLTVTQNGCTSQFATVVKLVKELADFTVAPNVCRGFNFAINSTNNPKNIAKYEWQIDGGPLVAGGPSYTANITTNGQHSIGLTITDINGCINTKEVSNAVTVVSPTANFTAALPGGCKDAIITFNDHSTLSSVGSPLKSWAFDFGDGKTQTFSTTPYSHSYTDTGEFIPQLTVTDNMGCTSTYKLPDTIFISTLEPWFNSDYTTICPSSDIHLADSTFGKQLTYLWDFGNGSTSTVKDPVLRYGGDNASYNVKLVVTDRGGCKDSVTRNNYITTLKPVTAFGIEDTLTICPPIETKFTSQAQNYDSLAWDFGDGATSTLMSPTHFYNAYGDFTAKLYVYGYGGCKDSASSNVHVINPGTKTTLTYGPLEACNELLVDFSIDVIPDLPFSLAFGDGVIDTSMALTYQHFYGSPAFYYPILQYTDKQGCIAGVGGGSTIKVIGADPFFATDNKKFCDSGTVNFTNYTIGNDPVVSRTWDFGDGTPTTSVSDPSHKYQQPGLYTVSQSVTTQQGCSKTISDFIRVLRTPDPYIIGDSIACLNVTMNLEGKLTVPDTAITWQWDLGNNNSPTTPNVSLSYKESGNYTVKLQASNSLGCSDTTSKSLYVPPTPALTVVENPVIPVTTGITLPVTYGPEVVSYNWTPDKNLSCTDCPTPYANPKTTTTYLVQVKDQYGCTARGGVTVTVVCSGLNYFVPNTFSPNGDGVNDVFAPRGIGLARVNSMRIFNRWGEMVFEKMNFQANDRTPSGGWDGFYKGKPASADVYVYIIEFVCENNAIVPVKGNVALVR</sequence>
<dbReference type="OrthoDB" id="7794186at2"/>
<organism evidence="8 9">
    <name type="scientific">Niastella yeongjuensis</name>
    <dbReference type="NCBI Taxonomy" id="354355"/>
    <lineage>
        <taxon>Bacteria</taxon>
        <taxon>Pseudomonadati</taxon>
        <taxon>Bacteroidota</taxon>
        <taxon>Chitinophagia</taxon>
        <taxon>Chitinophagales</taxon>
        <taxon>Chitinophagaceae</taxon>
        <taxon>Niastella</taxon>
    </lineage>
</organism>
<feature type="domain" description="PKD" evidence="7">
    <location>
        <begin position="533"/>
        <end position="599"/>
    </location>
</feature>
<keyword evidence="9" id="KW-1185">Reference proteome</keyword>
<dbReference type="Gene3D" id="2.60.40.10">
    <property type="entry name" value="Immunoglobulins"/>
    <property type="match status" value="14"/>
</dbReference>
<dbReference type="GO" id="GO:0005261">
    <property type="term" value="F:monoatomic cation channel activity"/>
    <property type="evidence" value="ECO:0007669"/>
    <property type="project" value="TreeGrafter"/>
</dbReference>
<keyword evidence="6" id="KW-0732">Signal</keyword>
<evidence type="ECO:0000256" key="4">
    <source>
        <dbReference type="ARBA" id="ARBA00022989"/>
    </source>
</evidence>
<evidence type="ECO:0000259" key="7">
    <source>
        <dbReference type="PROSITE" id="PS50093"/>
    </source>
</evidence>
<name>A0A1V9EM79_9BACT</name>
<feature type="domain" description="PKD" evidence="7">
    <location>
        <begin position="446"/>
        <end position="534"/>
    </location>
</feature>
<keyword evidence="3" id="KW-0677">Repeat</keyword>
<feature type="domain" description="PKD" evidence="7">
    <location>
        <begin position="1137"/>
        <end position="1201"/>
    </location>
</feature>
<dbReference type="GO" id="GO:0005886">
    <property type="term" value="C:plasma membrane"/>
    <property type="evidence" value="ECO:0007669"/>
    <property type="project" value="TreeGrafter"/>
</dbReference>
<keyword evidence="2" id="KW-0812">Transmembrane</keyword>
<dbReference type="PANTHER" id="PTHR46730">
    <property type="entry name" value="POLYCYSTIN-1"/>
    <property type="match status" value="1"/>
</dbReference>
<dbReference type="PROSITE" id="PS50093">
    <property type="entry name" value="PKD"/>
    <property type="match status" value="12"/>
</dbReference>
<evidence type="ECO:0000256" key="5">
    <source>
        <dbReference type="ARBA" id="ARBA00023136"/>
    </source>
</evidence>
<dbReference type="NCBIfam" id="TIGR04131">
    <property type="entry name" value="Bac_Flav_CTERM"/>
    <property type="match status" value="1"/>
</dbReference>
<feature type="domain" description="PKD" evidence="7">
    <location>
        <begin position="378"/>
        <end position="448"/>
    </location>
</feature>
<feature type="domain" description="PKD" evidence="7">
    <location>
        <begin position="35"/>
        <end position="113"/>
    </location>
</feature>
<dbReference type="InterPro" id="IPR022409">
    <property type="entry name" value="PKD/Chitinase_dom"/>
</dbReference>
<feature type="domain" description="PKD" evidence="7">
    <location>
        <begin position="1204"/>
        <end position="1283"/>
    </location>
</feature>
<feature type="chain" id="PRO_5010747141" description="PKD domain-containing protein" evidence="6">
    <location>
        <begin position="33"/>
        <end position="1464"/>
    </location>
</feature>
<keyword evidence="4" id="KW-1133">Transmembrane helix</keyword>
<evidence type="ECO:0000313" key="9">
    <source>
        <dbReference type="Proteomes" id="UP000192610"/>
    </source>
</evidence>
<dbReference type="Pfam" id="PF00801">
    <property type="entry name" value="PKD"/>
    <property type="match status" value="1"/>
</dbReference>
<dbReference type="Pfam" id="PF13585">
    <property type="entry name" value="CHU_C"/>
    <property type="match status" value="1"/>
</dbReference>
<gene>
    <name evidence="8" type="ORF">A4H97_07020</name>
</gene>
<evidence type="ECO:0000256" key="2">
    <source>
        <dbReference type="ARBA" id="ARBA00022692"/>
    </source>
</evidence>
<dbReference type="FunFam" id="2.60.40.10:FF:000270">
    <property type="entry name" value="Cell surface protein"/>
    <property type="match status" value="1"/>
</dbReference>
<proteinExistence type="predicted"/>
<feature type="domain" description="PKD" evidence="7">
    <location>
        <begin position="283"/>
        <end position="342"/>
    </location>
</feature>